<accession>A0A143QL13</accession>
<keyword evidence="4 6" id="KW-1133">Transmembrane helix</keyword>
<accession>A0A260U8G9</accession>
<evidence type="ECO:0000313" key="8">
    <source>
        <dbReference type="EMBL" id="AMY23476.1"/>
    </source>
</evidence>
<gene>
    <name evidence="8" type="ORF">A3Q41_02174</name>
</gene>
<evidence type="ECO:0000313" key="9">
    <source>
        <dbReference type="Proteomes" id="UP000076038"/>
    </source>
</evidence>
<dbReference type="OrthoDB" id="3298527at2"/>
<dbReference type="GeneID" id="93552298"/>
<dbReference type="AlphaFoldDB" id="A0A143QL13"/>
<evidence type="ECO:0000256" key="2">
    <source>
        <dbReference type="ARBA" id="ARBA00022475"/>
    </source>
</evidence>
<dbReference type="PATRIC" id="fig|1653479.3.peg.2202"/>
<feature type="domain" description="Cardiolipin synthase N-terminal" evidence="7">
    <location>
        <begin position="10"/>
        <end position="55"/>
    </location>
</feature>
<feature type="transmembrane region" description="Helical" evidence="6">
    <location>
        <begin position="32"/>
        <end position="53"/>
    </location>
</feature>
<reference evidence="8 9" key="1">
    <citation type="journal article" date="2016" name="Genome Announc.">
        <title>Complete Genome and Plasmid Sequences for Rhodococcus fascians D188 and Draft Sequences for Rhodococcus Isolates PBTS 1 and PBTS 2.</title>
        <authorList>
            <person name="Stamler R.A."/>
            <person name="Vereecke D."/>
            <person name="Zhang Y."/>
            <person name="Schilkey F."/>
            <person name="Devitt N."/>
            <person name="Randall J.J."/>
        </authorList>
    </citation>
    <scope>NUCLEOTIDE SEQUENCE [LARGE SCALE GENOMIC DNA]</scope>
    <source>
        <strain evidence="8 9">PBTS2</strain>
    </source>
</reference>
<evidence type="ECO:0000256" key="1">
    <source>
        <dbReference type="ARBA" id="ARBA00004651"/>
    </source>
</evidence>
<dbReference type="RefSeq" id="WP_027495537.1">
    <property type="nucleotide sequence ID" value="NZ_CAKKLU010000002.1"/>
</dbReference>
<sequence length="124" mass="13904">MPYFGLLVMLLWVFCLIDAITADEGGIRYLPKIVWILLIVFLPFAGSLAWLVAGRPVGAGIWGGAGGSGYGRASNSAYPEYETRPGRQAAQNPDADAEFLRQCRERAEEQRRIERERRKRDLGF</sequence>
<dbReference type="EMBL" id="CP015220">
    <property type="protein sequence ID" value="AMY23476.1"/>
    <property type="molecule type" value="Genomic_DNA"/>
</dbReference>
<evidence type="ECO:0000259" key="7">
    <source>
        <dbReference type="Pfam" id="PF13396"/>
    </source>
</evidence>
<dbReference type="Proteomes" id="UP000076038">
    <property type="component" value="Chromosome"/>
</dbReference>
<protein>
    <recommendedName>
        <fullName evidence="7">Cardiolipin synthase N-terminal domain-containing protein</fullName>
    </recommendedName>
</protein>
<keyword evidence="2" id="KW-1003">Cell membrane</keyword>
<keyword evidence="9" id="KW-1185">Reference proteome</keyword>
<comment type="subcellular location">
    <subcellularLocation>
        <location evidence="1">Cell membrane</location>
        <topology evidence="1">Multi-pass membrane protein</topology>
    </subcellularLocation>
</comment>
<keyword evidence="3 6" id="KW-0812">Transmembrane</keyword>
<dbReference type="InterPro" id="IPR027379">
    <property type="entry name" value="CLS_N"/>
</dbReference>
<evidence type="ECO:0000256" key="5">
    <source>
        <dbReference type="ARBA" id="ARBA00023136"/>
    </source>
</evidence>
<proteinExistence type="predicted"/>
<keyword evidence="5 6" id="KW-0472">Membrane</keyword>
<name>A0A143QL13_RHOFA</name>
<reference evidence="9" key="2">
    <citation type="submission" date="2016-04" db="EMBL/GenBank/DDBJ databases">
        <title>Complete Genome and Plasmid Sequences for Rhodococcus fascians D188 and Draft Sequences for Rhodococcus spp. Isolates PBTS 1 and PBTS 2.</title>
        <authorList>
            <person name="Stamer R."/>
            <person name="Vereecke D."/>
            <person name="Zhang Y."/>
            <person name="Schilkey F."/>
            <person name="Devitt N."/>
            <person name="Randall J."/>
        </authorList>
    </citation>
    <scope>NUCLEOTIDE SEQUENCE [LARGE SCALE GENOMIC DNA]</scope>
    <source>
        <strain evidence="9">PBTS2</strain>
    </source>
</reference>
<evidence type="ECO:0000256" key="3">
    <source>
        <dbReference type="ARBA" id="ARBA00022692"/>
    </source>
</evidence>
<dbReference type="Pfam" id="PF13396">
    <property type="entry name" value="PLDc_N"/>
    <property type="match status" value="1"/>
</dbReference>
<organism evidence="8 9">
    <name type="scientific">Rhodococcoides fascians</name>
    <name type="common">Rhodococcus fascians</name>
    <dbReference type="NCBI Taxonomy" id="1828"/>
    <lineage>
        <taxon>Bacteria</taxon>
        <taxon>Bacillati</taxon>
        <taxon>Actinomycetota</taxon>
        <taxon>Actinomycetes</taxon>
        <taxon>Mycobacteriales</taxon>
        <taxon>Nocardiaceae</taxon>
        <taxon>Rhodococcoides</taxon>
    </lineage>
</organism>
<dbReference type="KEGG" id="rhs:A3Q41_02174"/>
<evidence type="ECO:0000256" key="4">
    <source>
        <dbReference type="ARBA" id="ARBA00022989"/>
    </source>
</evidence>
<dbReference type="GO" id="GO:0005886">
    <property type="term" value="C:plasma membrane"/>
    <property type="evidence" value="ECO:0007669"/>
    <property type="project" value="UniProtKB-SubCell"/>
</dbReference>
<evidence type="ECO:0000256" key="6">
    <source>
        <dbReference type="SAM" id="Phobius"/>
    </source>
</evidence>